<dbReference type="GO" id="GO:0019867">
    <property type="term" value="C:outer membrane"/>
    <property type="evidence" value="ECO:0007669"/>
    <property type="project" value="InterPro"/>
</dbReference>
<dbReference type="STRING" id="1048983.EL17_12560"/>
<evidence type="ECO:0000256" key="1">
    <source>
        <dbReference type="ARBA" id="ARBA00004370"/>
    </source>
</evidence>
<dbReference type="EMBL" id="JMIH01000022">
    <property type="protein sequence ID" value="KEO73184.1"/>
    <property type="molecule type" value="Genomic_DNA"/>
</dbReference>
<evidence type="ECO:0000313" key="4">
    <source>
        <dbReference type="EMBL" id="KEO73184.1"/>
    </source>
</evidence>
<dbReference type="InterPro" id="IPR000184">
    <property type="entry name" value="Bac_surfAg_D15"/>
</dbReference>
<dbReference type="Proteomes" id="UP000027821">
    <property type="component" value="Unassembled WGS sequence"/>
</dbReference>
<accession>A0A074KW92</accession>
<evidence type="ECO:0000313" key="5">
    <source>
        <dbReference type="Proteomes" id="UP000027821"/>
    </source>
</evidence>
<name>A0A074KW92_9BACT</name>
<reference evidence="4 5" key="1">
    <citation type="submission" date="2014-04" db="EMBL/GenBank/DDBJ databases">
        <title>Characterization and application of a salt tolerant electro-active bacterium.</title>
        <authorList>
            <person name="Yang L."/>
            <person name="Wei S."/>
            <person name="Tay Q.X.M."/>
        </authorList>
    </citation>
    <scope>NUCLEOTIDE SEQUENCE [LARGE SCALE GENOMIC DNA]</scope>
    <source>
        <strain evidence="4 5">LY1</strain>
    </source>
</reference>
<evidence type="ECO:0000259" key="3">
    <source>
        <dbReference type="Pfam" id="PF01103"/>
    </source>
</evidence>
<dbReference type="AlphaFoldDB" id="A0A074KW92"/>
<comment type="subcellular location">
    <subcellularLocation>
        <location evidence="1">Membrane</location>
    </subcellularLocation>
</comment>
<evidence type="ECO:0000256" key="2">
    <source>
        <dbReference type="ARBA" id="ARBA00023136"/>
    </source>
</evidence>
<proteinExistence type="predicted"/>
<comment type="caution">
    <text evidence="4">The sequence shown here is derived from an EMBL/GenBank/DDBJ whole genome shotgun (WGS) entry which is preliminary data.</text>
</comment>
<feature type="domain" description="Bacterial surface antigen (D15)" evidence="3">
    <location>
        <begin position="186"/>
        <end position="346"/>
    </location>
</feature>
<dbReference type="eggNOG" id="COG4775">
    <property type="taxonomic scope" value="Bacteria"/>
</dbReference>
<organism evidence="4 5">
    <name type="scientific">Anditalea andensis</name>
    <dbReference type="NCBI Taxonomy" id="1048983"/>
    <lineage>
        <taxon>Bacteria</taxon>
        <taxon>Pseudomonadati</taxon>
        <taxon>Bacteroidota</taxon>
        <taxon>Cytophagia</taxon>
        <taxon>Cytophagales</taxon>
        <taxon>Cytophagaceae</taxon>
        <taxon>Anditalea</taxon>
    </lineage>
</organism>
<dbReference type="Pfam" id="PF01103">
    <property type="entry name" value="Omp85"/>
    <property type="match status" value="1"/>
</dbReference>
<gene>
    <name evidence="4" type="ORF">EL17_12560</name>
</gene>
<protein>
    <recommendedName>
        <fullName evidence="3">Bacterial surface antigen (D15) domain-containing protein</fullName>
    </recommendedName>
</protein>
<dbReference type="OrthoDB" id="9771071at2"/>
<keyword evidence="2" id="KW-0472">Membrane</keyword>
<dbReference type="Gene3D" id="2.40.160.50">
    <property type="entry name" value="membrane protein fhac: a member of the omp85/tpsb transporter family"/>
    <property type="match status" value="1"/>
</dbReference>
<keyword evidence="5" id="KW-1185">Reference proteome</keyword>
<dbReference type="RefSeq" id="WP_035074852.1">
    <property type="nucleotide sequence ID" value="NZ_JMIH01000022.1"/>
</dbReference>
<sequence>MKFKIIFFLGVFFLGINAVQGQGLFKKYINSIVFDTSNISRPQFLIYPTVAYAPETSWEFGLSTLYVYYANRDTTNRLSEINGFTFLTLENQFGIWFDHALYSDQNDWLFLGRIRIQSFPLLYHGIGPNTPEQYLARVDANQIMIRERVLRKIRKNLFVGGQADFQRTSGVEFNQRTEGSLDELPLGADGSDNLGLGMGVVYDSRHNVLNVRDGLFSEWAFLRYSFASTFTFTNLISDTRIYRPVGTNNVIAAQLLGEFNFGDVPFNQMALLGGESIMRGYYFGRFRANHQIATQVEYRFLPLKLGFTDRIGAAVFGGAGTVFNNLEGFSINNFVWSGGAGLRFLLFPKKDIYTRFDLAFTNEGRGIYIFIGEAF</sequence>